<evidence type="ECO:0000313" key="1">
    <source>
        <dbReference type="EMBL" id="MBA0804581.1"/>
    </source>
</evidence>
<comment type="caution">
    <text evidence="1">The sequence shown here is derived from an EMBL/GenBank/DDBJ whole genome shotgun (WGS) entry which is preliminary data.</text>
</comment>
<organism evidence="1 2">
    <name type="scientific">Gossypium harknessii</name>
    <dbReference type="NCBI Taxonomy" id="34285"/>
    <lineage>
        <taxon>Eukaryota</taxon>
        <taxon>Viridiplantae</taxon>
        <taxon>Streptophyta</taxon>
        <taxon>Embryophyta</taxon>
        <taxon>Tracheophyta</taxon>
        <taxon>Spermatophyta</taxon>
        <taxon>Magnoliopsida</taxon>
        <taxon>eudicotyledons</taxon>
        <taxon>Gunneridae</taxon>
        <taxon>Pentapetalae</taxon>
        <taxon>rosids</taxon>
        <taxon>malvids</taxon>
        <taxon>Malvales</taxon>
        <taxon>Malvaceae</taxon>
        <taxon>Malvoideae</taxon>
        <taxon>Gossypium</taxon>
    </lineage>
</organism>
<evidence type="ECO:0000313" key="2">
    <source>
        <dbReference type="Proteomes" id="UP000593560"/>
    </source>
</evidence>
<name>A0A7J9H400_9ROSI</name>
<sequence>MISGGKKRLELIRGKRNSKMLEFEKML</sequence>
<dbReference type="AlphaFoldDB" id="A0A7J9H400"/>
<dbReference type="Proteomes" id="UP000593560">
    <property type="component" value="Unassembled WGS sequence"/>
</dbReference>
<proteinExistence type="predicted"/>
<reference evidence="1 2" key="1">
    <citation type="journal article" date="2019" name="Genome Biol. Evol.">
        <title>Insights into the evolution of the New World diploid cottons (Gossypium, subgenus Houzingenia) based on genome sequencing.</title>
        <authorList>
            <person name="Grover C.E."/>
            <person name="Arick M.A. 2nd"/>
            <person name="Thrash A."/>
            <person name="Conover J.L."/>
            <person name="Sanders W.S."/>
            <person name="Peterson D.G."/>
            <person name="Frelichowski J.E."/>
            <person name="Scheffler J.A."/>
            <person name="Scheffler B.E."/>
            <person name="Wendel J.F."/>
        </authorList>
    </citation>
    <scope>NUCLEOTIDE SEQUENCE [LARGE SCALE GENOMIC DNA]</scope>
    <source>
        <strain evidence="1">0</strain>
        <tissue evidence="1">Leaf</tissue>
    </source>
</reference>
<gene>
    <name evidence="1" type="ORF">Gohar_004155</name>
</gene>
<keyword evidence="2" id="KW-1185">Reference proteome</keyword>
<dbReference type="EMBL" id="JABFAD010000008">
    <property type="protein sequence ID" value="MBA0804581.1"/>
    <property type="molecule type" value="Genomic_DNA"/>
</dbReference>
<protein>
    <submittedName>
        <fullName evidence="1">Uncharacterized protein</fullName>
    </submittedName>
</protein>
<accession>A0A7J9H400</accession>